<comment type="caution">
    <text evidence="2">The sequence shown here is derived from an EMBL/GenBank/DDBJ whole genome shotgun (WGS) entry which is preliminary data.</text>
</comment>
<protein>
    <submittedName>
        <fullName evidence="2">Uncharacterized protein</fullName>
    </submittedName>
</protein>
<evidence type="ECO:0000313" key="3">
    <source>
        <dbReference type="Proteomes" id="UP001582793"/>
    </source>
</evidence>
<dbReference type="EMBL" id="JBCGDC010000011">
    <property type="protein sequence ID" value="MFB6392645.1"/>
    <property type="molecule type" value="Genomic_DNA"/>
</dbReference>
<reference evidence="2 3" key="1">
    <citation type="submission" date="2024-04" db="EMBL/GenBank/DDBJ databases">
        <title>Polymorphospora sp. isolated from Baiyangdian Lake in Xiong'an New Area.</title>
        <authorList>
            <person name="Zhang X."/>
            <person name="Liu J."/>
        </authorList>
    </citation>
    <scope>NUCLEOTIDE SEQUENCE [LARGE SCALE GENOMIC DNA]</scope>
    <source>
        <strain evidence="2 3">2-325</strain>
    </source>
</reference>
<feature type="transmembrane region" description="Helical" evidence="1">
    <location>
        <begin position="20"/>
        <end position="39"/>
    </location>
</feature>
<dbReference type="Proteomes" id="UP001582793">
    <property type="component" value="Unassembled WGS sequence"/>
</dbReference>
<name>A0ABV5CKW6_9ACTN</name>
<sequence length="106" mass="11401">MIGRLAAEAAENAPNVIGLLLQWGVPGLVVALMLLGWLVPKPSHEQMRTDRDAWKDAYERERDAHQATRDAFVDASRSAGAAVETARTATGLLDRLGHPSNPGAMT</sequence>
<keyword evidence="1" id="KW-0472">Membrane</keyword>
<organism evidence="2 3">
    <name type="scientific">Polymorphospora lycopeni</name>
    <dbReference type="NCBI Taxonomy" id="3140240"/>
    <lineage>
        <taxon>Bacteria</taxon>
        <taxon>Bacillati</taxon>
        <taxon>Actinomycetota</taxon>
        <taxon>Actinomycetes</taxon>
        <taxon>Micromonosporales</taxon>
        <taxon>Micromonosporaceae</taxon>
        <taxon>Polymorphospora</taxon>
    </lineage>
</organism>
<evidence type="ECO:0000313" key="2">
    <source>
        <dbReference type="EMBL" id="MFB6392645.1"/>
    </source>
</evidence>
<proteinExistence type="predicted"/>
<gene>
    <name evidence="2" type="ORF">AAFH96_05935</name>
</gene>
<evidence type="ECO:0000256" key="1">
    <source>
        <dbReference type="SAM" id="Phobius"/>
    </source>
</evidence>
<keyword evidence="3" id="KW-1185">Reference proteome</keyword>
<accession>A0ABV5CKW6</accession>
<keyword evidence="1" id="KW-0812">Transmembrane</keyword>
<dbReference type="RefSeq" id="WP_375733360.1">
    <property type="nucleotide sequence ID" value="NZ_JBCGDC010000011.1"/>
</dbReference>
<keyword evidence="1" id="KW-1133">Transmembrane helix</keyword>